<protein>
    <submittedName>
        <fullName evidence="2">Uncharacterized protein</fullName>
    </submittedName>
</protein>
<reference evidence="2 3" key="1">
    <citation type="journal article" date="2016" name="Sci. Rep.">
        <title>The genome sequence of the outbreeding globe artichoke constructed de novo incorporating a phase-aware low-pass sequencing strategy of F1 progeny.</title>
        <authorList>
            <person name="Scaglione D."/>
            <person name="Reyes-Chin-Wo S."/>
            <person name="Acquadro A."/>
            <person name="Froenicke L."/>
            <person name="Portis E."/>
            <person name="Beitel C."/>
            <person name="Tirone M."/>
            <person name="Mauro R."/>
            <person name="Lo Monaco A."/>
            <person name="Mauromicale G."/>
            <person name="Faccioli P."/>
            <person name="Cattivelli L."/>
            <person name="Rieseberg L."/>
            <person name="Michelmore R."/>
            <person name="Lanteri S."/>
        </authorList>
    </citation>
    <scope>NUCLEOTIDE SEQUENCE [LARGE SCALE GENOMIC DNA]</scope>
    <source>
        <strain evidence="2">2C</strain>
    </source>
</reference>
<dbReference type="PANTHER" id="PTHR38525">
    <property type="entry name" value="OS03G0824500 PROTEIN"/>
    <property type="match status" value="1"/>
</dbReference>
<dbReference type="AlphaFoldDB" id="A0A103YC60"/>
<proteinExistence type="predicted"/>
<evidence type="ECO:0000256" key="1">
    <source>
        <dbReference type="SAM" id="Phobius"/>
    </source>
</evidence>
<dbReference type="EMBL" id="LEKV01001832">
    <property type="protein sequence ID" value="KVI06384.1"/>
    <property type="molecule type" value="Genomic_DNA"/>
</dbReference>
<keyword evidence="3" id="KW-1185">Reference proteome</keyword>
<dbReference type="PANTHER" id="PTHR38525:SF1">
    <property type="entry name" value="OS03G0824500 PROTEIN"/>
    <property type="match status" value="1"/>
</dbReference>
<dbReference type="Proteomes" id="UP000243975">
    <property type="component" value="Unassembled WGS sequence"/>
</dbReference>
<sequence length="213" mass="23519">MGVISKAGDLTFKAFTLGLGVATIYLGGTFSVNVYRGLAWHKAQSSKKVTSCLRGVKMTDSGAEDHFRRNFMVIRVKNSAPGNLQHTVSVGSGLDNLPVDLAKSNEISSSVNSRPCTRVSSDCIPVCELPINFCTIKVTSRNISIVKTIIIHSQRSCKGRRSSNAKFLIMLSEEFLVDIFHHWQLQLLDHTSANKQNSESECRVKETDKQSRS</sequence>
<dbReference type="Gramene" id="KVI06384">
    <property type="protein sequence ID" value="KVI06384"/>
    <property type="gene ID" value="Ccrd_015291"/>
</dbReference>
<name>A0A103YC60_CYNCS</name>
<evidence type="ECO:0000313" key="2">
    <source>
        <dbReference type="EMBL" id="KVI06384.1"/>
    </source>
</evidence>
<accession>A0A103YC60</accession>
<comment type="caution">
    <text evidence="2">The sequence shown here is derived from an EMBL/GenBank/DDBJ whole genome shotgun (WGS) entry which is preliminary data.</text>
</comment>
<keyword evidence="1" id="KW-1133">Transmembrane helix</keyword>
<evidence type="ECO:0000313" key="3">
    <source>
        <dbReference type="Proteomes" id="UP000243975"/>
    </source>
</evidence>
<gene>
    <name evidence="2" type="ORF">Ccrd_015291</name>
</gene>
<organism evidence="2 3">
    <name type="scientific">Cynara cardunculus var. scolymus</name>
    <name type="common">Globe artichoke</name>
    <name type="synonym">Cynara scolymus</name>
    <dbReference type="NCBI Taxonomy" id="59895"/>
    <lineage>
        <taxon>Eukaryota</taxon>
        <taxon>Viridiplantae</taxon>
        <taxon>Streptophyta</taxon>
        <taxon>Embryophyta</taxon>
        <taxon>Tracheophyta</taxon>
        <taxon>Spermatophyta</taxon>
        <taxon>Magnoliopsida</taxon>
        <taxon>eudicotyledons</taxon>
        <taxon>Gunneridae</taxon>
        <taxon>Pentapetalae</taxon>
        <taxon>asterids</taxon>
        <taxon>campanulids</taxon>
        <taxon>Asterales</taxon>
        <taxon>Asteraceae</taxon>
        <taxon>Carduoideae</taxon>
        <taxon>Cardueae</taxon>
        <taxon>Carduinae</taxon>
        <taxon>Cynara</taxon>
    </lineage>
</organism>
<feature type="transmembrane region" description="Helical" evidence="1">
    <location>
        <begin position="12"/>
        <end position="35"/>
    </location>
</feature>
<keyword evidence="1" id="KW-0812">Transmembrane</keyword>
<keyword evidence="1" id="KW-0472">Membrane</keyword>